<dbReference type="Gene3D" id="2.130.10.10">
    <property type="entry name" value="YVTN repeat-like/Quinoprotein amine dehydrogenase"/>
    <property type="match status" value="2"/>
</dbReference>
<dbReference type="InterPro" id="IPR020472">
    <property type="entry name" value="WD40_PAC1"/>
</dbReference>
<gene>
    <name evidence="4" type="ORF">g.24404</name>
</gene>
<dbReference type="InterPro" id="IPR001680">
    <property type="entry name" value="WD40_rpt"/>
</dbReference>
<dbReference type="SUPFAM" id="SSF50998">
    <property type="entry name" value="Quinoprotein alcohol dehydrogenase-like"/>
    <property type="match status" value="1"/>
</dbReference>
<evidence type="ECO:0000256" key="2">
    <source>
        <dbReference type="ARBA" id="ARBA00022737"/>
    </source>
</evidence>
<dbReference type="PRINTS" id="PR00320">
    <property type="entry name" value="GPROTEINBRPT"/>
</dbReference>
<reference evidence="4" key="1">
    <citation type="submission" date="2015-11" db="EMBL/GenBank/DDBJ databases">
        <title>De novo transcriptome assembly of four potential Pierce s Disease insect vectors from Arizona vineyards.</title>
        <authorList>
            <person name="Tassone E.E."/>
        </authorList>
    </citation>
    <scope>NUCLEOTIDE SEQUENCE</scope>
</reference>
<dbReference type="SMART" id="SM00320">
    <property type="entry name" value="WD40"/>
    <property type="match status" value="4"/>
</dbReference>
<feature type="repeat" description="WD" evidence="3">
    <location>
        <begin position="51"/>
        <end position="90"/>
    </location>
</feature>
<feature type="repeat" description="WD" evidence="3">
    <location>
        <begin position="12"/>
        <end position="44"/>
    </location>
</feature>
<organism evidence="4">
    <name type="scientific">Cuerna arida</name>
    <dbReference type="NCBI Taxonomy" id="1464854"/>
    <lineage>
        <taxon>Eukaryota</taxon>
        <taxon>Metazoa</taxon>
        <taxon>Ecdysozoa</taxon>
        <taxon>Arthropoda</taxon>
        <taxon>Hexapoda</taxon>
        <taxon>Insecta</taxon>
        <taxon>Pterygota</taxon>
        <taxon>Neoptera</taxon>
        <taxon>Paraneoptera</taxon>
        <taxon>Hemiptera</taxon>
        <taxon>Auchenorrhyncha</taxon>
        <taxon>Membracoidea</taxon>
        <taxon>Cicadellidae</taxon>
        <taxon>Cicadellinae</taxon>
        <taxon>Proconiini</taxon>
        <taxon>Cuerna</taxon>
    </lineage>
</organism>
<evidence type="ECO:0000256" key="3">
    <source>
        <dbReference type="PROSITE-ProRule" id="PRU00221"/>
    </source>
</evidence>
<feature type="repeat" description="WD" evidence="3">
    <location>
        <begin position="212"/>
        <end position="251"/>
    </location>
</feature>
<dbReference type="PANTHER" id="PTHR22844">
    <property type="entry name" value="F-BOX AND WD40 DOMAIN PROTEIN"/>
    <property type="match status" value="1"/>
</dbReference>
<dbReference type="InterPro" id="IPR011047">
    <property type="entry name" value="Quinoprotein_ADH-like_sf"/>
</dbReference>
<sequence length="284" mass="31862">MGFSESAKVSEEERHLSDVTCLLHHQDKLYSGADDGKVKVWSLDLKLIKEIDAHPVNVYCLAASDTTLYTCSNDGTIKSWSLDTLELKSTLIENPSNEIMRLYFTDGKLYSGDDKGNVMVWENDKQIGQYEVGEEVWDIIVNGNFLFTVRNLDVSIIEMKPGGKHYTFLQSLHGRSPLQQAGSKFCFMDRDGRTIHIHEISKESKFKAVTSIQAHEMIVNALCFVDTTVFSGGYDKVVKRWDTLTQQCTATAELETVINTLTTTQPGTVYVGGAFGYLSKIDFQ</sequence>
<name>A0A1B6G668_9HEMI</name>
<dbReference type="PANTHER" id="PTHR22844:SF387">
    <property type="entry name" value="F3I6.5 PROTEIN"/>
    <property type="match status" value="1"/>
</dbReference>
<accession>A0A1B6G668</accession>
<keyword evidence="1 3" id="KW-0853">WD repeat</keyword>
<evidence type="ECO:0008006" key="5">
    <source>
        <dbReference type="Google" id="ProtNLM"/>
    </source>
</evidence>
<proteinExistence type="predicted"/>
<keyword evidence="2" id="KW-0677">Repeat</keyword>
<dbReference type="EMBL" id="GECZ01011841">
    <property type="protein sequence ID" value="JAS57928.1"/>
    <property type="molecule type" value="Transcribed_RNA"/>
</dbReference>
<evidence type="ECO:0000256" key="1">
    <source>
        <dbReference type="ARBA" id="ARBA00022574"/>
    </source>
</evidence>
<dbReference type="Pfam" id="PF00400">
    <property type="entry name" value="WD40"/>
    <property type="match status" value="3"/>
</dbReference>
<evidence type="ECO:0000313" key="4">
    <source>
        <dbReference type="EMBL" id="JAS57928.1"/>
    </source>
</evidence>
<protein>
    <recommendedName>
        <fullName evidence="5">WD repeat-containing protein 55 homolog</fullName>
    </recommendedName>
</protein>
<dbReference type="AlphaFoldDB" id="A0A1B6G668"/>
<dbReference type="InterPro" id="IPR045182">
    <property type="entry name" value="JINGUBANG-like"/>
</dbReference>
<dbReference type="PROSITE" id="PS50082">
    <property type="entry name" value="WD_REPEATS_2"/>
    <property type="match status" value="3"/>
</dbReference>
<dbReference type="InterPro" id="IPR015943">
    <property type="entry name" value="WD40/YVTN_repeat-like_dom_sf"/>
</dbReference>